<dbReference type="GO" id="GO:0009252">
    <property type="term" value="P:peptidoglycan biosynthetic process"/>
    <property type="evidence" value="ECO:0007669"/>
    <property type="project" value="UniProtKB-UniRule"/>
</dbReference>
<dbReference type="SUPFAM" id="SSF55205">
    <property type="entry name" value="EPT/RTPC-like"/>
    <property type="match status" value="1"/>
</dbReference>
<comment type="catalytic activity">
    <reaction evidence="12 13">
        <text>phosphoenolpyruvate + UDP-N-acetyl-alpha-D-glucosamine = UDP-N-acetyl-3-O-(1-carboxyvinyl)-alpha-D-glucosamine + phosphate</text>
        <dbReference type="Rhea" id="RHEA:18681"/>
        <dbReference type="ChEBI" id="CHEBI:43474"/>
        <dbReference type="ChEBI" id="CHEBI:57705"/>
        <dbReference type="ChEBI" id="CHEBI:58702"/>
        <dbReference type="ChEBI" id="CHEBI:68483"/>
        <dbReference type="EC" id="2.5.1.7"/>
    </reaction>
</comment>
<keyword evidence="5 13" id="KW-0808">Transferase</keyword>
<dbReference type="GO" id="GO:0019277">
    <property type="term" value="P:UDP-N-acetylgalactosamine biosynthetic process"/>
    <property type="evidence" value="ECO:0007669"/>
    <property type="project" value="InterPro"/>
</dbReference>
<dbReference type="InterPro" id="IPR050068">
    <property type="entry name" value="MurA_subfamily"/>
</dbReference>
<dbReference type="KEGG" id="ppsc:EHS13_18335"/>
<gene>
    <name evidence="13 15" type="primary">murA</name>
    <name evidence="15" type="ORF">EHS13_18335</name>
</gene>
<dbReference type="Pfam" id="PF00275">
    <property type="entry name" value="EPSP_synthase"/>
    <property type="match status" value="1"/>
</dbReference>
<dbReference type="InterPro" id="IPR013792">
    <property type="entry name" value="RNA3'P_cycl/enolpyr_Trfase_a/b"/>
</dbReference>
<keyword evidence="4 13" id="KW-0132">Cell division</keyword>
<dbReference type="PROSITE" id="PS51257">
    <property type="entry name" value="PROKAR_LIPOPROTEIN"/>
    <property type="match status" value="1"/>
</dbReference>
<evidence type="ECO:0000313" key="15">
    <source>
        <dbReference type="EMBL" id="QGQ96698.1"/>
    </source>
</evidence>
<feature type="active site" description="Proton donor" evidence="13">
    <location>
        <position position="117"/>
    </location>
</feature>
<feature type="binding site" evidence="13">
    <location>
        <begin position="122"/>
        <end position="126"/>
    </location>
    <ligand>
        <name>UDP-N-acetyl-alpha-D-glucosamine</name>
        <dbReference type="ChEBI" id="CHEBI:57705"/>
    </ligand>
</feature>
<dbReference type="InterPro" id="IPR036968">
    <property type="entry name" value="Enolpyruvate_Tfrase_sf"/>
</dbReference>
<evidence type="ECO:0000256" key="6">
    <source>
        <dbReference type="ARBA" id="ARBA00022960"/>
    </source>
</evidence>
<dbReference type="UniPathway" id="UPA00219"/>
<dbReference type="NCBIfam" id="TIGR01072">
    <property type="entry name" value="murA"/>
    <property type="match status" value="1"/>
</dbReference>
<keyword evidence="10" id="KW-0670">Pyruvate</keyword>
<evidence type="ECO:0000256" key="10">
    <source>
        <dbReference type="ARBA" id="ARBA00023317"/>
    </source>
</evidence>
<comment type="function">
    <text evidence="13">Cell wall formation. Adds enolpyruvyl to UDP-N-acetylglucosamine.</text>
</comment>
<dbReference type="PANTHER" id="PTHR43783">
    <property type="entry name" value="UDP-N-ACETYLGLUCOSAMINE 1-CARBOXYVINYLTRANSFERASE"/>
    <property type="match status" value="1"/>
</dbReference>
<dbReference type="Gene3D" id="3.65.10.10">
    <property type="entry name" value="Enolpyruvate transferase domain"/>
    <property type="match status" value="2"/>
</dbReference>
<feature type="domain" description="Enolpyruvate transferase" evidence="14">
    <location>
        <begin position="7"/>
        <end position="404"/>
    </location>
</feature>
<evidence type="ECO:0000256" key="7">
    <source>
        <dbReference type="ARBA" id="ARBA00022984"/>
    </source>
</evidence>
<comment type="pathway">
    <text evidence="2 13">Cell wall biogenesis; peptidoglycan biosynthesis.</text>
</comment>
<evidence type="ECO:0000256" key="11">
    <source>
        <dbReference type="ARBA" id="ARBA00038367"/>
    </source>
</evidence>
<dbReference type="NCBIfam" id="NF006873">
    <property type="entry name" value="PRK09369.1"/>
    <property type="match status" value="1"/>
</dbReference>
<evidence type="ECO:0000256" key="12">
    <source>
        <dbReference type="ARBA" id="ARBA00047527"/>
    </source>
</evidence>
<reference evidence="16" key="1">
    <citation type="submission" date="2018-11" db="EMBL/GenBank/DDBJ databases">
        <title>Complete genome sequence of Paenibacillus sp. ML311-T8.</title>
        <authorList>
            <person name="Nam Y.-D."/>
            <person name="Kang J."/>
            <person name="Chung W.-H."/>
            <person name="Park Y.S."/>
        </authorList>
    </citation>
    <scope>NUCLEOTIDE SEQUENCE [LARGE SCALE GENOMIC DNA]</scope>
    <source>
        <strain evidence="16">ML311-T8</strain>
    </source>
</reference>
<feature type="binding site" evidence="13">
    <location>
        <position position="327"/>
    </location>
    <ligand>
        <name>UDP-N-acetyl-alpha-D-glucosamine</name>
        <dbReference type="ChEBI" id="CHEBI:57705"/>
    </ligand>
</feature>
<feature type="binding site" evidence="13">
    <location>
        <position position="93"/>
    </location>
    <ligand>
        <name>UDP-N-acetyl-alpha-D-glucosamine</name>
        <dbReference type="ChEBI" id="CHEBI:57705"/>
    </ligand>
</feature>
<evidence type="ECO:0000256" key="3">
    <source>
        <dbReference type="ARBA" id="ARBA00022490"/>
    </source>
</evidence>
<feature type="binding site" evidence="13">
    <location>
        <begin position="22"/>
        <end position="23"/>
    </location>
    <ligand>
        <name>phosphoenolpyruvate</name>
        <dbReference type="ChEBI" id="CHEBI:58702"/>
    </ligand>
</feature>
<protein>
    <recommendedName>
        <fullName evidence="13">UDP-N-acetylglucosamine 1-carboxyvinyltransferase</fullName>
        <ecNumber evidence="13">2.5.1.7</ecNumber>
    </recommendedName>
    <alternativeName>
        <fullName evidence="13">Enoylpyruvate transferase</fullName>
    </alternativeName>
    <alternativeName>
        <fullName evidence="13">UDP-N-acetylglucosamine enolpyruvyl transferase</fullName>
        <shortName evidence="13">EPT</shortName>
    </alternativeName>
</protein>
<dbReference type="EMBL" id="CP034235">
    <property type="protein sequence ID" value="QGQ96698.1"/>
    <property type="molecule type" value="Genomic_DNA"/>
</dbReference>
<accession>A0A6B8RMV6</accession>
<keyword evidence="3 13" id="KW-0963">Cytoplasm</keyword>
<evidence type="ECO:0000256" key="4">
    <source>
        <dbReference type="ARBA" id="ARBA00022618"/>
    </source>
</evidence>
<dbReference type="InterPro" id="IPR001986">
    <property type="entry name" value="Enolpyruvate_Tfrase_dom"/>
</dbReference>
<dbReference type="EC" id="2.5.1.7" evidence="13"/>
<dbReference type="GO" id="GO:0051301">
    <property type="term" value="P:cell division"/>
    <property type="evidence" value="ECO:0007669"/>
    <property type="project" value="UniProtKB-KW"/>
</dbReference>
<organism evidence="15 16">
    <name type="scientific">Paenibacillus psychroresistens</name>
    <dbReference type="NCBI Taxonomy" id="1778678"/>
    <lineage>
        <taxon>Bacteria</taxon>
        <taxon>Bacillati</taxon>
        <taxon>Bacillota</taxon>
        <taxon>Bacilli</taxon>
        <taxon>Bacillales</taxon>
        <taxon>Paenibacillaceae</taxon>
        <taxon>Paenibacillus</taxon>
    </lineage>
</organism>
<comment type="similarity">
    <text evidence="11 13">Belongs to the EPSP synthase family. MurA subfamily.</text>
</comment>
<dbReference type="GO" id="GO:0008360">
    <property type="term" value="P:regulation of cell shape"/>
    <property type="evidence" value="ECO:0007669"/>
    <property type="project" value="UniProtKB-KW"/>
</dbReference>
<evidence type="ECO:0000256" key="2">
    <source>
        <dbReference type="ARBA" id="ARBA00004752"/>
    </source>
</evidence>
<evidence type="ECO:0000259" key="14">
    <source>
        <dbReference type="Pfam" id="PF00275"/>
    </source>
</evidence>
<keyword evidence="9 13" id="KW-0961">Cell wall biogenesis/degradation</keyword>
<comment type="caution">
    <text evidence="13">Lacks conserved residue(s) required for the propagation of feature annotation.</text>
</comment>
<proteinExistence type="inferred from homology"/>
<dbReference type="AlphaFoldDB" id="A0A6B8RMV6"/>
<dbReference type="GO" id="GO:0008760">
    <property type="term" value="F:UDP-N-acetylglucosamine 1-carboxyvinyltransferase activity"/>
    <property type="evidence" value="ECO:0007669"/>
    <property type="project" value="UniProtKB-UniRule"/>
</dbReference>
<dbReference type="CDD" id="cd01555">
    <property type="entry name" value="UdpNAET"/>
    <property type="match status" value="1"/>
</dbReference>
<evidence type="ECO:0000256" key="9">
    <source>
        <dbReference type="ARBA" id="ARBA00023316"/>
    </source>
</evidence>
<evidence type="ECO:0000256" key="13">
    <source>
        <dbReference type="HAMAP-Rule" id="MF_00111"/>
    </source>
</evidence>
<keyword evidence="16" id="KW-1185">Reference proteome</keyword>
<dbReference type="RefSeq" id="WP_155701771.1">
    <property type="nucleotide sequence ID" value="NZ_CP034235.1"/>
</dbReference>
<keyword evidence="7 13" id="KW-0573">Peptidoglycan synthesis</keyword>
<feature type="binding site" evidence="13">
    <location>
        <position position="305"/>
    </location>
    <ligand>
        <name>UDP-N-acetyl-alpha-D-glucosamine</name>
        <dbReference type="ChEBI" id="CHEBI:57705"/>
    </ligand>
</feature>
<sequence>MKWIEVQHSGPLFGTVCIPGSKNSSLALLAAACLSDEPLILKGIPNILDFRVIAEIADEMGMKIERKESGDVWIDPQYIHTGLLNHCKTSAYRASYYFVGSLLAKKGKVSIGYPGGDNFVSRPIDQHIKALKQLGAKFTFFDDHYVVEAEKLVGTSIFFDMITSGATINAMLAAVLAEGRTELLNAAKDPEVVDTANLLNYMGARITGAGTDKIKIDGVKQLGGCTYTAIPDRLIAGAFLMAAGATRGTVTIEEIIPEHLQSCVLKLKEIGMSFELKESSITAYGDVNIKATRVRTGMYPAFATDLQQPMTSLLLRAPGRSIITDKVYPERFNHISQLNKMGAQIKVRNGSAFIQGAAPLQGNYVHASDVRAGTCLIIAGLMAEGLTMISGVEHIERGYDNVMNQFRGLGAKLLVHDIEEDIEIAEYATQAAVK</sequence>
<dbReference type="GO" id="GO:0071555">
    <property type="term" value="P:cell wall organization"/>
    <property type="evidence" value="ECO:0007669"/>
    <property type="project" value="UniProtKB-KW"/>
</dbReference>
<keyword evidence="8 13" id="KW-0131">Cell cycle</keyword>
<dbReference type="GO" id="GO:0005737">
    <property type="term" value="C:cytoplasm"/>
    <property type="evidence" value="ECO:0007669"/>
    <property type="project" value="UniProtKB-SubCell"/>
</dbReference>
<dbReference type="OrthoDB" id="9803760at2"/>
<evidence type="ECO:0000256" key="1">
    <source>
        <dbReference type="ARBA" id="ARBA00004496"/>
    </source>
</evidence>
<evidence type="ECO:0000256" key="5">
    <source>
        <dbReference type="ARBA" id="ARBA00022679"/>
    </source>
</evidence>
<name>A0A6B8RMV6_9BACL</name>
<dbReference type="PANTHER" id="PTHR43783:SF2">
    <property type="entry name" value="UDP-N-ACETYLGLUCOSAMINE 1-CARBOXYVINYLTRANSFERASE 2"/>
    <property type="match status" value="1"/>
</dbReference>
<dbReference type="HAMAP" id="MF_00111">
    <property type="entry name" value="MurA"/>
    <property type="match status" value="1"/>
</dbReference>
<evidence type="ECO:0000313" key="16">
    <source>
        <dbReference type="Proteomes" id="UP000426246"/>
    </source>
</evidence>
<comment type="subcellular location">
    <subcellularLocation>
        <location evidence="1 13">Cytoplasm</location>
    </subcellularLocation>
</comment>
<keyword evidence="6 13" id="KW-0133">Cell shape</keyword>
<dbReference type="InterPro" id="IPR005750">
    <property type="entry name" value="UDP_GlcNAc_COvinyl_MurA"/>
</dbReference>
<dbReference type="Proteomes" id="UP000426246">
    <property type="component" value="Chromosome"/>
</dbReference>
<evidence type="ECO:0000256" key="8">
    <source>
        <dbReference type="ARBA" id="ARBA00023306"/>
    </source>
</evidence>